<dbReference type="EMBL" id="CP000830">
    <property type="protein sequence ID" value="ABV94924.1"/>
    <property type="molecule type" value="Genomic_DNA"/>
</dbReference>
<dbReference type="Proteomes" id="UP000006833">
    <property type="component" value="Chromosome"/>
</dbReference>
<dbReference type="KEGG" id="dsh:Dshi_3191"/>
<keyword evidence="2" id="KW-0238">DNA-binding</keyword>
<protein>
    <submittedName>
        <fullName evidence="6">Transcriptional regulator Dnr</fullName>
    </submittedName>
</protein>
<dbReference type="InterPro" id="IPR012318">
    <property type="entry name" value="HTH_CRP"/>
</dbReference>
<gene>
    <name evidence="6" type="primary">dnr</name>
    <name evidence="6" type="ordered locus">Dshi_3191</name>
</gene>
<dbReference type="PANTHER" id="PTHR24567:SF74">
    <property type="entry name" value="HTH-TYPE TRANSCRIPTIONAL REGULATOR ARCR"/>
    <property type="match status" value="1"/>
</dbReference>
<evidence type="ECO:0000256" key="3">
    <source>
        <dbReference type="ARBA" id="ARBA00023163"/>
    </source>
</evidence>
<evidence type="ECO:0000256" key="2">
    <source>
        <dbReference type="ARBA" id="ARBA00023125"/>
    </source>
</evidence>
<feature type="domain" description="Cyclic nucleotide-binding" evidence="4">
    <location>
        <begin position="14"/>
        <end position="84"/>
    </location>
</feature>
<dbReference type="STRING" id="398580.Dshi_3191"/>
<evidence type="ECO:0000313" key="7">
    <source>
        <dbReference type="Proteomes" id="UP000006833"/>
    </source>
</evidence>
<dbReference type="SUPFAM" id="SSF51206">
    <property type="entry name" value="cAMP-binding domain-like"/>
    <property type="match status" value="1"/>
</dbReference>
<dbReference type="SUPFAM" id="SSF46785">
    <property type="entry name" value="Winged helix' DNA-binding domain"/>
    <property type="match status" value="1"/>
</dbReference>
<reference evidence="7" key="1">
    <citation type="journal article" date="2010" name="ISME J.">
        <title>The complete genome sequence of the algal symbiont Dinoroseobacter shibae: a hitchhiker's guide to life in the sea.</title>
        <authorList>
            <person name="Wagner-Dobler I."/>
            <person name="Ballhausen B."/>
            <person name="Berger M."/>
            <person name="Brinkhoff T."/>
            <person name="Buchholz I."/>
            <person name="Bunk B."/>
            <person name="Cypionka H."/>
            <person name="Daniel R."/>
            <person name="Drepper T."/>
            <person name="Gerdts G."/>
            <person name="Hahnke S."/>
            <person name="Han C."/>
            <person name="Jahn D."/>
            <person name="Kalhoefer D."/>
            <person name="Kiss H."/>
            <person name="Klenk H.P."/>
            <person name="Kyrpides N."/>
            <person name="Liebl W."/>
            <person name="Liesegang H."/>
            <person name="Meincke L."/>
            <person name="Pati A."/>
            <person name="Petersen J."/>
            <person name="Piekarski T."/>
            <person name="Pommerenke C."/>
            <person name="Pradella S."/>
            <person name="Pukall R."/>
            <person name="Rabus R."/>
            <person name="Stackebrandt E."/>
            <person name="Thole S."/>
            <person name="Thompson L."/>
            <person name="Tielen P."/>
            <person name="Tomasch J."/>
            <person name="von Jan M."/>
            <person name="Wanphrut N."/>
            <person name="Wichels A."/>
            <person name="Zech H."/>
            <person name="Simon M."/>
        </authorList>
    </citation>
    <scope>NUCLEOTIDE SEQUENCE [LARGE SCALE GENOMIC DNA]</scope>
    <source>
        <strain evidence="7">DSM 16493 / NCIMB 14021 / DFL 12</strain>
    </source>
</reference>
<organism evidence="6 7">
    <name type="scientific">Dinoroseobacter shibae (strain DSM 16493 / NCIMB 14021 / DFL 12)</name>
    <dbReference type="NCBI Taxonomy" id="398580"/>
    <lineage>
        <taxon>Bacteria</taxon>
        <taxon>Pseudomonadati</taxon>
        <taxon>Pseudomonadota</taxon>
        <taxon>Alphaproteobacteria</taxon>
        <taxon>Rhodobacterales</taxon>
        <taxon>Roseobacteraceae</taxon>
        <taxon>Dinoroseobacter</taxon>
    </lineage>
</organism>
<dbReference type="SMART" id="SM00419">
    <property type="entry name" value="HTH_CRP"/>
    <property type="match status" value="1"/>
</dbReference>
<keyword evidence="7" id="KW-1185">Reference proteome</keyword>
<dbReference type="OrthoDB" id="190787at2"/>
<dbReference type="InterPro" id="IPR036388">
    <property type="entry name" value="WH-like_DNA-bd_sf"/>
</dbReference>
<dbReference type="InterPro" id="IPR036390">
    <property type="entry name" value="WH_DNA-bd_sf"/>
</dbReference>
<dbReference type="RefSeq" id="WP_012179851.1">
    <property type="nucleotide sequence ID" value="NC_009952.1"/>
</dbReference>
<feature type="domain" description="HTH crp-type" evidence="5">
    <location>
        <begin position="148"/>
        <end position="216"/>
    </location>
</feature>
<name>A8LM15_DINSH</name>
<evidence type="ECO:0000313" key="6">
    <source>
        <dbReference type="EMBL" id="ABV94924.1"/>
    </source>
</evidence>
<dbReference type="PROSITE" id="PS51063">
    <property type="entry name" value="HTH_CRP_2"/>
    <property type="match status" value="1"/>
</dbReference>
<dbReference type="GO" id="GO:0005829">
    <property type="term" value="C:cytosol"/>
    <property type="evidence" value="ECO:0007669"/>
    <property type="project" value="TreeGrafter"/>
</dbReference>
<dbReference type="HOGENOM" id="CLU_075053_4_0_5"/>
<dbReference type="Gene3D" id="1.10.10.10">
    <property type="entry name" value="Winged helix-like DNA-binding domain superfamily/Winged helix DNA-binding domain"/>
    <property type="match status" value="1"/>
</dbReference>
<sequence>MTLNDSAIAKQAKFFTRMDKTVADKILAGARPLALNRGEPVFVQGEPPRAIYLVIEGWLKLSRLSSNGTEAVFGVFTRGDTLGDPLPSSDMGHPVSCHAVTPGRVLEIRADALLARMRQDPDVAEALLSSAFDHVTNLFAQVETLVARNGAQRVAEFLVSLAPVREGACTLSLPYEKELVAGRLGLKPESLSRILRQLRAQGVVNTRASVRIEDVARLAEFADNRVR</sequence>
<dbReference type="InterPro" id="IPR050397">
    <property type="entry name" value="Env_Response_Regulators"/>
</dbReference>
<dbReference type="GO" id="GO:0003677">
    <property type="term" value="F:DNA binding"/>
    <property type="evidence" value="ECO:0007669"/>
    <property type="project" value="UniProtKB-KW"/>
</dbReference>
<proteinExistence type="predicted"/>
<dbReference type="InterPro" id="IPR018490">
    <property type="entry name" value="cNMP-bd_dom_sf"/>
</dbReference>
<dbReference type="Gene3D" id="2.60.120.10">
    <property type="entry name" value="Jelly Rolls"/>
    <property type="match status" value="1"/>
</dbReference>
<accession>A8LM15</accession>
<dbReference type="GO" id="GO:0003700">
    <property type="term" value="F:DNA-binding transcription factor activity"/>
    <property type="evidence" value="ECO:0007669"/>
    <property type="project" value="TreeGrafter"/>
</dbReference>
<dbReference type="AlphaFoldDB" id="A8LM15"/>
<dbReference type="InterPro" id="IPR014710">
    <property type="entry name" value="RmlC-like_jellyroll"/>
</dbReference>
<dbReference type="PROSITE" id="PS50042">
    <property type="entry name" value="CNMP_BINDING_3"/>
    <property type="match status" value="1"/>
</dbReference>
<evidence type="ECO:0000259" key="5">
    <source>
        <dbReference type="PROSITE" id="PS51063"/>
    </source>
</evidence>
<dbReference type="CDD" id="cd00038">
    <property type="entry name" value="CAP_ED"/>
    <property type="match status" value="1"/>
</dbReference>
<evidence type="ECO:0000256" key="1">
    <source>
        <dbReference type="ARBA" id="ARBA00023015"/>
    </source>
</evidence>
<dbReference type="SMART" id="SM00100">
    <property type="entry name" value="cNMP"/>
    <property type="match status" value="1"/>
</dbReference>
<dbReference type="InterPro" id="IPR000595">
    <property type="entry name" value="cNMP-bd_dom"/>
</dbReference>
<dbReference type="Pfam" id="PF13545">
    <property type="entry name" value="HTH_Crp_2"/>
    <property type="match status" value="1"/>
</dbReference>
<keyword evidence="3" id="KW-0804">Transcription</keyword>
<evidence type="ECO:0000259" key="4">
    <source>
        <dbReference type="PROSITE" id="PS50042"/>
    </source>
</evidence>
<dbReference type="eggNOG" id="COG0664">
    <property type="taxonomic scope" value="Bacteria"/>
</dbReference>
<dbReference type="Pfam" id="PF00027">
    <property type="entry name" value="cNMP_binding"/>
    <property type="match status" value="1"/>
</dbReference>
<dbReference type="PANTHER" id="PTHR24567">
    <property type="entry name" value="CRP FAMILY TRANSCRIPTIONAL REGULATORY PROTEIN"/>
    <property type="match status" value="1"/>
</dbReference>
<keyword evidence="1" id="KW-0805">Transcription regulation</keyword>